<dbReference type="EMBL" id="CP032707">
    <property type="protein sequence ID" value="AYG95235.1"/>
    <property type="molecule type" value="Genomic_DNA"/>
</dbReference>
<keyword evidence="1" id="KW-0732">Signal</keyword>
<dbReference type="Pfam" id="PF18950">
    <property type="entry name" value="DUF5694"/>
    <property type="match status" value="1"/>
</dbReference>
<dbReference type="AlphaFoldDB" id="A0A494RFU0"/>
<evidence type="ECO:0008006" key="4">
    <source>
        <dbReference type="Google" id="ProtNLM"/>
    </source>
</evidence>
<feature type="signal peptide" evidence="1">
    <location>
        <begin position="1"/>
        <end position="22"/>
    </location>
</feature>
<evidence type="ECO:0000313" key="3">
    <source>
        <dbReference type="Proteomes" id="UP000276984"/>
    </source>
</evidence>
<proteinExistence type="predicted"/>
<gene>
    <name evidence="2" type="ORF">D8I30_08615</name>
</gene>
<evidence type="ECO:0000256" key="1">
    <source>
        <dbReference type="SAM" id="SignalP"/>
    </source>
</evidence>
<dbReference type="InterPro" id="IPR043749">
    <property type="entry name" value="DUF5694"/>
</dbReference>
<protein>
    <recommendedName>
        <fullName evidence="4">TraB/GumN family protein</fullName>
    </recommendedName>
</protein>
<accession>A0A494RFU0</accession>
<dbReference type="RefSeq" id="WP_121482383.1">
    <property type="nucleotide sequence ID" value="NZ_CP032707.1"/>
</dbReference>
<organism evidence="2 3">
    <name type="scientific">Brevundimonas naejangsanensis</name>
    <dbReference type="NCBI Taxonomy" id="588932"/>
    <lineage>
        <taxon>Bacteria</taxon>
        <taxon>Pseudomonadati</taxon>
        <taxon>Pseudomonadota</taxon>
        <taxon>Alphaproteobacteria</taxon>
        <taxon>Caulobacterales</taxon>
        <taxon>Caulobacteraceae</taxon>
        <taxon>Brevundimonas</taxon>
    </lineage>
</organism>
<keyword evidence="3" id="KW-1185">Reference proteome</keyword>
<name>A0A494RFU0_9CAUL</name>
<evidence type="ECO:0000313" key="2">
    <source>
        <dbReference type="EMBL" id="AYG95235.1"/>
    </source>
</evidence>
<dbReference type="OrthoDB" id="69432at2"/>
<sequence length="284" mass="30648">MVKHFVVLAGACLALAAGPVLARPAPGAPPEPVRVMVVGTYHFGNPGQDLNNARIAPVTTPEKQAQLAALAERLARFRPTAVAVERVAADPDTLLDQIYPRFDGAMLASNPDERVQIAYRLASRLGLERVYAIDEQSETRDYFPFGAVMDWWKANGQEAAFARLNGPVAAATAELERRQHTDSIGDILADMNDPGDALNGPAGQSAFYYGLMAAGDGRSQPGAALNAGWYERNARIFAKLAAVARPGDRIVVVYGAGHNYWLRHFISMTPGFELVEASPYLAED</sequence>
<dbReference type="Proteomes" id="UP000276984">
    <property type="component" value="Chromosome"/>
</dbReference>
<reference evidence="2 3" key="1">
    <citation type="submission" date="2018-10" db="EMBL/GenBank/DDBJ databases">
        <title>Complete genome sequence of Brevundimonas naejangsanensis BRV3.</title>
        <authorList>
            <person name="Berrios L."/>
            <person name="Ely B."/>
        </authorList>
    </citation>
    <scope>NUCLEOTIDE SEQUENCE [LARGE SCALE GENOMIC DNA]</scope>
    <source>
        <strain evidence="2 3">BRV3</strain>
    </source>
</reference>
<feature type="chain" id="PRO_5019859473" description="TraB/GumN family protein" evidence="1">
    <location>
        <begin position="23"/>
        <end position="284"/>
    </location>
</feature>